<evidence type="ECO:0000256" key="7">
    <source>
        <dbReference type="ARBA" id="ARBA00023069"/>
    </source>
</evidence>
<accession>A0A3L8E1F8</accession>
<feature type="coiled-coil region" evidence="10">
    <location>
        <begin position="137"/>
        <end position="171"/>
    </location>
</feature>
<evidence type="ECO:0000256" key="5">
    <source>
        <dbReference type="ARBA" id="ARBA00022490"/>
    </source>
</evidence>
<sequence>MSEAKENNSILIIRMEKLLGGIANKIQSIEKHGAQNSPLLQEIIDLIELFKNCVISQMKRTPEEERVHAINLLDYQTKITETSSEIEVLQRTYEEQDLNTEICVSDIVTCINNEEQIMRNIRETSEVEIPKEIEESMQTMLIIKQREEERKKQLQSEIDATEHRLQEIMKRNALNERKLHDMCAELERKYTDFLAKYDCDIGASYTLREKLLKDYEAIKAETKKMEDQLVIQRELYIRYNKEREIALRKAFTEKLEFFRRTRAAKIIQRTWKTYLERTSLKKRRKTKKK</sequence>
<reference evidence="11 12" key="1">
    <citation type="journal article" date="2018" name="Genome Res.">
        <title>The genomic architecture and molecular evolution of ant odorant receptors.</title>
        <authorList>
            <person name="McKenzie S.K."/>
            <person name="Kronauer D.J.C."/>
        </authorList>
    </citation>
    <scope>NUCLEOTIDE SEQUENCE [LARGE SCALE GENOMIC DNA]</scope>
    <source>
        <strain evidence="11">Clonal line C1</strain>
    </source>
</reference>
<dbReference type="PANTHER" id="PTHR31598">
    <property type="entry name" value="IQ DOMAIN-CONTAINING PROTEIN D"/>
    <property type="match status" value="1"/>
</dbReference>
<evidence type="ECO:0000313" key="11">
    <source>
        <dbReference type="EMBL" id="RLU26560.1"/>
    </source>
</evidence>
<organism evidence="11 12">
    <name type="scientific">Ooceraea biroi</name>
    <name type="common">Clonal raider ant</name>
    <name type="synonym">Cerapachys biroi</name>
    <dbReference type="NCBI Taxonomy" id="2015173"/>
    <lineage>
        <taxon>Eukaryota</taxon>
        <taxon>Metazoa</taxon>
        <taxon>Ecdysozoa</taxon>
        <taxon>Arthropoda</taxon>
        <taxon>Hexapoda</taxon>
        <taxon>Insecta</taxon>
        <taxon>Pterygota</taxon>
        <taxon>Neoptera</taxon>
        <taxon>Endopterygota</taxon>
        <taxon>Hymenoptera</taxon>
        <taxon>Apocrita</taxon>
        <taxon>Aculeata</taxon>
        <taxon>Formicoidea</taxon>
        <taxon>Formicidae</taxon>
        <taxon>Dorylinae</taxon>
        <taxon>Ooceraea</taxon>
    </lineage>
</organism>
<gene>
    <name evidence="11" type="ORF">DMN91_000356</name>
</gene>
<keyword evidence="10" id="KW-0175">Coiled coil</keyword>
<keyword evidence="5" id="KW-0963">Cytoplasm</keyword>
<comment type="subcellular location">
    <subcellularLocation>
        <location evidence="2">Cytoplasm</location>
        <location evidence="2">Cytoskeleton</location>
        <location evidence="2">Flagellum axoneme</location>
    </subcellularLocation>
</comment>
<evidence type="ECO:0000256" key="4">
    <source>
        <dbReference type="ARBA" id="ARBA00021752"/>
    </source>
</evidence>
<protein>
    <recommendedName>
        <fullName evidence="4">Dynein regulatory complex protein 10</fullName>
    </recommendedName>
</protein>
<keyword evidence="9" id="KW-0966">Cell projection</keyword>
<evidence type="ECO:0000256" key="10">
    <source>
        <dbReference type="SAM" id="Coils"/>
    </source>
</evidence>
<dbReference type="OrthoDB" id="536093at2759"/>
<evidence type="ECO:0000256" key="2">
    <source>
        <dbReference type="ARBA" id="ARBA00004611"/>
    </source>
</evidence>
<evidence type="ECO:0000313" key="12">
    <source>
        <dbReference type="Proteomes" id="UP000279307"/>
    </source>
</evidence>
<dbReference type="Proteomes" id="UP000279307">
    <property type="component" value="Chromosome 1"/>
</dbReference>
<dbReference type="InterPro" id="IPR042815">
    <property type="entry name" value="DRC10"/>
</dbReference>
<comment type="caution">
    <text evidence="11">The sequence shown here is derived from an EMBL/GenBank/DDBJ whole genome shotgun (WGS) entry which is preliminary data.</text>
</comment>
<name>A0A3L8E1F8_OOCBI</name>
<dbReference type="EMBL" id="QOIP01000001">
    <property type="protein sequence ID" value="RLU26560.1"/>
    <property type="molecule type" value="Genomic_DNA"/>
</dbReference>
<dbReference type="PROSITE" id="PS50096">
    <property type="entry name" value="IQ"/>
    <property type="match status" value="1"/>
</dbReference>
<comment type="similarity">
    <text evidence="3">Belongs to the DRC10 family.</text>
</comment>
<evidence type="ECO:0000256" key="1">
    <source>
        <dbReference type="ARBA" id="ARBA00003029"/>
    </source>
</evidence>
<keyword evidence="7" id="KW-0969">Cilium</keyword>
<comment type="function">
    <text evidence="1">Component of the nexin-dynein regulatory complex (N-DRC), a key regulator of ciliary/flagellar motility which maintains the alignment and integrity of the distal axoneme and regulates microtubule sliding in motile axonemes.</text>
</comment>
<keyword evidence="6" id="KW-0282">Flagellum</keyword>
<dbReference type="PANTHER" id="PTHR31598:SF1">
    <property type="entry name" value="DYNEIN REGULATORY COMPLEX PROTEIN 10"/>
    <property type="match status" value="1"/>
</dbReference>
<evidence type="ECO:0000256" key="3">
    <source>
        <dbReference type="ARBA" id="ARBA00009071"/>
    </source>
</evidence>
<dbReference type="AlphaFoldDB" id="A0A3L8E1F8"/>
<evidence type="ECO:0000256" key="6">
    <source>
        <dbReference type="ARBA" id="ARBA00022846"/>
    </source>
</evidence>
<keyword evidence="8" id="KW-0206">Cytoskeleton</keyword>
<evidence type="ECO:0000256" key="8">
    <source>
        <dbReference type="ARBA" id="ARBA00023212"/>
    </source>
</evidence>
<proteinExistence type="inferred from homology"/>
<evidence type="ECO:0000256" key="9">
    <source>
        <dbReference type="ARBA" id="ARBA00023273"/>
    </source>
</evidence>